<dbReference type="PROSITE" id="PS50995">
    <property type="entry name" value="HTH_MARR_2"/>
    <property type="match status" value="1"/>
</dbReference>
<evidence type="ECO:0000313" key="4">
    <source>
        <dbReference type="Proteomes" id="UP000198398"/>
    </source>
</evidence>
<dbReference type="PANTHER" id="PTHR39515:SF2">
    <property type="entry name" value="HTH-TYPE TRANSCRIPTIONAL REGULATOR RV0880"/>
    <property type="match status" value="1"/>
</dbReference>
<keyword evidence="4" id="KW-1185">Reference proteome</keyword>
<dbReference type="InterPro" id="IPR036390">
    <property type="entry name" value="WH_DNA-bd_sf"/>
</dbReference>
<dbReference type="InterPro" id="IPR052526">
    <property type="entry name" value="HTH-type_Bedaq_tolerance"/>
</dbReference>
<name>A0A220UFR2_9MICO</name>
<dbReference type="SUPFAM" id="SSF46785">
    <property type="entry name" value="Winged helix' DNA-binding domain"/>
    <property type="match status" value="1"/>
</dbReference>
<dbReference type="RefSeq" id="WP_089066086.1">
    <property type="nucleotide sequence ID" value="NZ_CP022316.1"/>
</dbReference>
<dbReference type="InterPro" id="IPR036388">
    <property type="entry name" value="WH-like_DNA-bd_sf"/>
</dbReference>
<evidence type="ECO:0000259" key="2">
    <source>
        <dbReference type="PROSITE" id="PS50995"/>
    </source>
</evidence>
<dbReference type="PRINTS" id="PR00598">
    <property type="entry name" value="HTHMARR"/>
</dbReference>
<dbReference type="PANTHER" id="PTHR39515">
    <property type="entry name" value="CONSERVED PROTEIN"/>
    <property type="match status" value="1"/>
</dbReference>
<feature type="domain" description="HTH marR-type" evidence="2">
    <location>
        <begin position="23"/>
        <end position="155"/>
    </location>
</feature>
<evidence type="ECO:0000256" key="1">
    <source>
        <dbReference type="SAM" id="MobiDB-lite"/>
    </source>
</evidence>
<gene>
    <name evidence="3" type="ORF">CFK39_14680</name>
</gene>
<dbReference type="Gene3D" id="1.10.10.10">
    <property type="entry name" value="Winged helix-like DNA-binding domain superfamily/Winged helix DNA-binding domain"/>
    <property type="match status" value="1"/>
</dbReference>
<dbReference type="EMBL" id="CP022316">
    <property type="protein sequence ID" value="ASK66850.1"/>
    <property type="molecule type" value="Genomic_DNA"/>
</dbReference>
<dbReference type="AlphaFoldDB" id="A0A220UFR2"/>
<accession>A0A220UFR2</accession>
<protein>
    <submittedName>
        <fullName evidence="3">Transcriptional regulator</fullName>
    </submittedName>
</protein>
<dbReference type="SMART" id="SM00347">
    <property type="entry name" value="HTH_MARR"/>
    <property type="match status" value="1"/>
</dbReference>
<dbReference type="KEGG" id="brv:CFK39_14680"/>
<dbReference type="GO" id="GO:0003700">
    <property type="term" value="F:DNA-binding transcription factor activity"/>
    <property type="evidence" value="ECO:0007669"/>
    <property type="project" value="InterPro"/>
</dbReference>
<organism evidence="3 4">
    <name type="scientific">Brachybacterium avium</name>
    <dbReference type="NCBI Taxonomy" id="2017485"/>
    <lineage>
        <taxon>Bacteria</taxon>
        <taxon>Bacillati</taxon>
        <taxon>Actinomycetota</taxon>
        <taxon>Actinomycetes</taxon>
        <taxon>Micrococcales</taxon>
        <taxon>Dermabacteraceae</taxon>
        <taxon>Brachybacterium</taxon>
    </lineage>
</organism>
<reference evidence="4" key="1">
    <citation type="submission" date="2017-07" db="EMBL/GenBank/DDBJ databases">
        <title>Brachybacterium sp. VR2415.</title>
        <authorList>
            <person name="Tak E.J."/>
            <person name="Bae J.-W."/>
        </authorList>
    </citation>
    <scope>NUCLEOTIDE SEQUENCE [LARGE SCALE GENOMIC DNA]</scope>
    <source>
        <strain evidence="4">VR2415</strain>
    </source>
</reference>
<sequence>MSSPGRGEETTEPIGSAAAGEEVAELAAELQRVLLVSSRILRSHTASEDVSAPQFSILAYLHRRGESTPSALAEFEHVSPPVMTRSLGRLEQAGLVRRATHPVDGRQVRVTLTEAGVQLVLAGREHRHTWLRHRLDGATPAQRAALRDASEALRELIIPPRE</sequence>
<proteinExistence type="predicted"/>
<dbReference type="OrthoDB" id="9804055at2"/>
<evidence type="ECO:0000313" key="3">
    <source>
        <dbReference type="EMBL" id="ASK66850.1"/>
    </source>
</evidence>
<feature type="region of interest" description="Disordered" evidence="1">
    <location>
        <begin position="1"/>
        <end position="20"/>
    </location>
</feature>
<dbReference type="Proteomes" id="UP000198398">
    <property type="component" value="Chromosome"/>
</dbReference>
<dbReference type="InterPro" id="IPR000835">
    <property type="entry name" value="HTH_MarR-typ"/>
</dbReference>
<dbReference type="Pfam" id="PF01047">
    <property type="entry name" value="MarR"/>
    <property type="match status" value="1"/>
</dbReference>